<proteinExistence type="inferred from homology"/>
<dbReference type="InterPro" id="IPR002130">
    <property type="entry name" value="Cyclophilin-type_PPIase_dom"/>
</dbReference>
<dbReference type="PANTHER" id="PTHR45625">
    <property type="entry name" value="PEPTIDYL-PROLYL CIS-TRANS ISOMERASE-RELATED"/>
    <property type="match status" value="1"/>
</dbReference>
<evidence type="ECO:0000256" key="2">
    <source>
        <dbReference type="ARBA" id="ARBA00023235"/>
    </source>
</evidence>
<dbReference type="OrthoDB" id="5916692at2759"/>
<dbReference type="InterPro" id="IPR020892">
    <property type="entry name" value="Cyclophilin-type_PPIase_CS"/>
</dbReference>
<evidence type="ECO:0000313" key="6">
    <source>
        <dbReference type="EMBL" id="OAF69992.1"/>
    </source>
</evidence>
<comment type="function">
    <text evidence="4">PPIases accelerate the folding of proteins. It catalyzes the cis-trans isomerization of proline imidic peptide bonds in oligopeptides.</text>
</comment>
<evidence type="ECO:0000259" key="5">
    <source>
        <dbReference type="PROSITE" id="PS50072"/>
    </source>
</evidence>
<comment type="caution">
    <text evidence="6">The sequence shown here is derived from an EMBL/GenBank/DDBJ whole genome shotgun (WGS) entry which is preliminary data.</text>
</comment>
<dbReference type="Proteomes" id="UP000078046">
    <property type="component" value="Unassembled WGS sequence"/>
</dbReference>
<evidence type="ECO:0000256" key="4">
    <source>
        <dbReference type="RuleBase" id="RU363019"/>
    </source>
</evidence>
<comment type="similarity">
    <text evidence="4">Belongs to the cyclophilin-type PPIase family.</text>
</comment>
<dbReference type="Gene3D" id="2.40.100.10">
    <property type="entry name" value="Cyclophilin-like"/>
    <property type="match status" value="1"/>
</dbReference>
<sequence length="164" mass="18334">MNQSNQTPFVEFETTIGNFVIELYWNHAPKTCKNIAELSKNGYYNNCIFHRVIRDFMIQTGDPTGTGKCGNSIYGGQFEDEITSELHHTGAGICSMANSGPNTNTSQFFITLNVTQWLDGKHTIFARVADGMDAVKRIGMMDTDATDKPISQISILRTKWLSKL</sequence>
<evidence type="ECO:0000313" key="7">
    <source>
        <dbReference type="Proteomes" id="UP000078046"/>
    </source>
</evidence>
<reference evidence="6 7" key="1">
    <citation type="submission" date="2016-04" db="EMBL/GenBank/DDBJ databases">
        <title>The genome of Intoshia linei affirms orthonectids as highly simplified spiralians.</title>
        <authorList>
            <person name="Mikhailov K.V."/>
            <person name="Slusarev G.S."/>
            <person name="Nikitin M.A."/>
            <person name="Logacheva M.D."/>
            <person name="Penin A."/>
            <person name="Aleoshin V."/>
            <person name="Panchin Y.V."/>
        </authorList>
    </citation>
    <scope>NUCLEOTIDE SEQUENCE [LARGE SCALE GENOMIC DNA]</scope>
    <source>
        <strain evidence="6">Intl2013</strain>
        <tissue evidence="6">Whole animal</tissue>
    </source>
</reference>
<dbReference type="SUPFAM" id="SSF50891">
    <property type="entry name" value="Cyclophilin-like"/>
    <property type="match status" value="1"/>
</dbReference>
<dbReference type="PRINTS" id="PR00153">
    <property type="entry name" value="CSAPPISMRASE"/>
</dbReference>
<dbReference type="PANTHER" id="PTHR45625:SF4">
    <property type="entry name" value="PEPTIDYLPROLYL ISOMERASE DOMAIN AND WD REPEAT-CONTAINING PROTEIN 1"/>
    <property type="match status" value="1"/>
</dbReference>
<gene>
    <name evidence="6" type="ORF">A3Q56_02263</name>
</gene>
<dbReference type="EMBL" id="LWCA01000202">
    <property type="protein sequence ID" value="OAF69992.1"/>
    <property type="molecule type" value="Genomic_DNA"/>
</dbReference>
<dbReference type="Pfam" id="PF00160">
    <property type="entry name" value="Pro_isomerase"/>
    <property type="match status" value="1"/>
</dbReference>
<organism evidence="6 7">
    <name type="scientific">Intoshia linei</name>
    <dbReference type="NCBI Taxonomy" id="1819745"/>
    <lineage>
        <taxon>Eukaryota</taxon>
        <taxon>Metazoa</taxon>
        <taxon>Spiralia</taxon>
        <taxon>Lophotrochozoa</taxon>
        <taxon>Mesozoa</taxon>
        <taxon>Orthonectida</taxon>
        <taxon>Rhopaluridae</taxon>
        <taxon>Intoshia</taxon>
    </lineage>
</organism>
<name>A0A177B8J9_9BILA</name>
<dbReference type="InterPro" id="IPR024936">
    <property type="entry name" value="Cyclophilin-type_PPIase"/>
</dbReference>
<dbReference type="EC" id="5.2.1.8" evidence="4"/>
<comment type="subunit">
    <text evidence="3">Identified in the spliceosome C complex. Interacts with SNW1/SKIP. Interacts with CDC40/PRP17; this interaction leads to CDC40 isomerization. Interacts with RBM22.</text>
</comment>
<comment type="catalytic activity">
    <reaction evidence="4">
        <text>[protein]-peptidylproline (omega=180) = [protein]-peptidylproline (omega=0)</text>
        <dbReference type="Rhea" id="RHEA:16237"/>
        <dbReference type="Rhea" id="RHEA-COMP:10747"/>
        <dbReference type="Rhea" id="RHEA-COMP:10748"/>
        <dbReference type="ChEBI" id="CHEBI:83833"/>
        <dbReference type="ChEBI" id="CHEBI:83834"/>
        <dbReference type="EC" id="5.2.1.8"/>
    </reaction>
</comment>
<dbReference type="AlphaFoldDB" id="A0A177B8J9"/>
<dbReference type="FunFam" id="2.40.100.10:FF:000008">
    <property type="entry name" value="Peptidyl-prolyl cis-trans isomerase"/>
    <property type="match status" value="1"/>
</dbReference>
<dbReference type="PROSITE" id="PS00170">
    <property type="entry name" value="CSA_PPIASE_1"/>
    <property type="match status" value="1"/>
</dbReference>
<dbReference type="GO" id="GO:0071013">
    <property type="term" value="C:catalytic step 2 spliceosome"/>
    <property type="evidence" value="ECO:0007669"/>
    <property type="project" value="TreeGrafter"/>
</dbReference>
<keyword evidence="1 4" id="KW-0697">Rotamase</keyword>
<accession>A0A177B8J9</accession>
<keyword evidence="2 4" id="KW-0413">Isomerase</keyword>
<dbReference type="GO" id="GO:0003755">
    <property type="term" value="F:peptidyl-prolyl cis-trans isomerase activity"/>
    <property type="evidence" value="ECO:0007669"/>
    <property type="project" value="UniProtKB-UniRule"/>
</dbReference>
<dbReference type="PROSITE" id="PS50072">
    <property type="entry name" value="CSA_PPIASE_2"/>
    <property type="match status" value="1"/>
</dbReference>
<evidence type="ECO:0000256" key="3">
    <source>
        <dbReference type="ARBA" id="ARBA00062845"/>
    </source>
</evidence>
<protein>
    <recommendedName>
        <fullName evidence="4">Peptidyl-prolyl cis-trans isomerase</fullName>
        <shortName evidence="4">PPIase</shortName>
        <ecNumber evidence="4">5.2.1.8</ecNumber>
    </recommendedName>
</protein>
<keyword evidence="7" id="KW-1185">Reference proteome</keyword>
<dbReference type="InterPro" id="IPR044666">
    <property type="entry name" value="Cyclophilin_A-like"/>
</dbReference>
<feature type="domain" description="PPIase cyclophilin-type" evidence="5">
    <location>
        <begin position="13"/>
        <end position="160"/>
    </location>
</feature>
<dbReference type="GO" id="GO:0006457">
    <property type="term" value="P:protein folding"/>
    <property type="evidence" value="ECO:0007669"/>
    <property type="project" value="InterPro"/>
</dbReference>
<evidence type="ECO:0000256" key="1">
    <source>
        <dbReference type="ARBA" id="ARBA00023110"/>
    </source>
</evidence>
<dbReference type="PIRSF" id="PIRSF001467">
    <property type="entry name" value="Peptidylpro_ismrse"/>
    <property type="match status" value="1"/>
</dbReference>
<dbReference type="InterPro" id="IPR029000">
    <property type="entry name" value="Cyclophilin-like_dom_sf"/>
</dbReference>